<dbReference type="InterPro" id="IPR011990">
    <property type="entry name" value="TPR-like_helical_dom_sf"/>
</dbReference>
<dbReference type="EMBL" id="JAUSUG010000015">
    <property type="protein sequence ID" value="MDQ0256204.1"/>
    <property type="molecule type" value="Genomic_DNA"/>
</dbReference>
<keyword evidence="1" id="KW-0175">Coiled coil</keyword>
<feature type="coiled-coil region" evidence="1">
    <location>
        <begin position="624"/>
        <end position="651"/>
    </location>
</feature>
<proteinExistence type="predicted"/>
<keyword evidence="3" id="KW-1185">Reference proteome</keyword>
<sequence length="920" mass="107914">MFFKKGGGEEQVVRNLIEKTYYKTLLQEGEKRHPIQVLGDAFFEEHKKAVADLSHIRFSQGEIYFHNKDYEAAINKWENVNGELEPWAKKNVGDAYYELEWLIEAEKKYKSVNTNNKTLSVETALQLFSLYRDREMVEKAYTYIKKAISLDRDYSNVMDIAKVFYEEQQDWENLIELVVGEAMRTKTKKWFDILIDCIEKGYSKTFAPDYYVQLLNIWLKTDESQFVKFIVSLWKSYRSEEYFLTMVNLLNEFLIRSEVKSNDSRKEIASLYKQCYQELLSGRYLVKDIQMIIPNLLAVWLKMEQKALYPSAAVIAWNEIFPSSFDYPIFKEAEKNVFHYESKGVSLEEIKELMETLFTWAQINKLDIGLKSRWYSLKIVNLEKKHLFVSGLEDSGVSSVINGLLQENLLDEKIVSACISSNDEIALREISDQGINSLSDLENITENTMVDVNWKSKFLQQLDYSLLYTPVINNESLEKEDVWNNLNVADGVLIVLDAYKPITEEEMRLLVKLQEQANQVPIYFVVNNIDSAFRDVEANKFIDSKEIKLREFFSNTKVYPYSSLNPNNNQDLVDFIQSNFSNKVKAEEKDRASKLLQFIRKTLTEILNKRITKGNFLNDKVTFNEDVLERLNGLLNQLKDTKDEKEQIIINEYHLMKEEVKDEIKENVPKLIRECSEEITEESDFKTIHEKLNSRMNEKLSTYFISELIPKFHKSLQIWIGSLKEDLHDVQNNLNEMGKTFNTLDESNKMELKCDFQIINDWQRDINRMLSRIELEEENILNRTKPTQILLKSAGLLLGSIQQNKGLLCSQYKKYIENSNYDEIAVSMISKYLFEFDLFEKTLKTDLAIFFDAPISELDKYIHKVIKEIENTKKALLHMNEKPEIFYDPLKLFEVRLLQCEIIKNSIEEIPLASVLLPKE</sequence>
<dbReference type="PANTHER" id="PTHR43681">
    <property type="entry name" value="TRANSMEMBRANE GTPASE FZO"/>
    <property type="match status" value="1"/>
</dbReference>
<dbReference type="InterPro" id="IPR027417">
    <property type="entry name" value="P-loop_NTPase"/>
</dbReference>
<dbReference type="SUPFAM" id="SSF52540">
    <property type="entry name" value="P-loop containing nucleoside triphosphate hydrolases"/>
    <property type="match status" value="1"/>
</dbReference>
<comment type="caution">
    <text evidence="2">The sequence shown here is derived from an EMBL/GenBank/DDBJ whole genome shotgun (WGS) entry which is preliminary data.</text>
</comment>
<dbReference type="PANTHER" id="PTHR43681:SF1">
    <property type="entry name" value="SARCALUMENIN"/>
    <property type="match status" value="1"/>
</dbReference>
<dbReference type="Proteomes" id="UP001230005">
    <property type="component" value="Unassembled WGS sequence"/>
</dbReference>
<dbReference type="InterPro" id="IPR051943">
    <property type="entry name" value="TRAFAC_Dynamin-like_GTPase"/>
</dbReference>
<dbReference type="SUPFAM" id="SSF48452">
    <property type="entry name" value="TPR-like"/>
    <property type="match status" value="1"/>
</dbReference>
<dbReference type="Gene3D" id="1.25.40.10">
    <property type="entry name" value="Tetratricopeptide repeat domain"/>
    <property type="match status" value="1"/>
</dbReference>
<protein>
    <recommendedName>
        <fullName evidence="4">GTP-binding protein</fullName>
    </recommendedName>
</protein>
<evidence type="ECO:0000256" key="1">
    <source>
        <dbReference type="SAM" id="Coils"/>
    </source>
</evidence>
<organism evidence="2 3">
    <name type="scientific">Evansella vedderi</name>
    <dbReference type="NCBI Taxonomy" id="38282"/>
    <lineage>
        <taxon>Bacteria</taxon>
        <taxon>Bacillati</taxon>
        <taxon>Bacillota</taxon>
        <taxon>Bacilli</taxon>
        <taxon>Bacillales</taxon>
        <taxon>Bacillaceae</taxon>
        <taxon>Evansella</taxon>
    </lineage>
</organism>
<name>A0ABT9ZY87_9BACI</name>
<evidence type="ECO:0000313" key="2">
    <source>
        <dbReference type="EMBL" id="MDQ0256204.1"/>
    </source>
</evidence>
<dbReference type="Gene3D" id="3.40.50.300">
    <property type="entry name" value="P-loop containing nucleotide triphosphate hydrolases"/>
    <property type="match status" value="1"/>
</dbReference>
<evidence type="ECO:0000313" key="3">
    <source>
        <dbReference type="Proteomes" id="UP001230005"/>
    </source>
</evidence>
<evidence type="ECO:0008006" key="4">
    <source>
        <dbReference type="Google" id="ProtNLM"/>
    </source>
</evidence>
<gene>
    <name evidence="2" type="ORF">J2S74_003622</name>
</gene>
<reference evidence="2 3" key="1">
    <citation type="submission" date="2023-07" db="EMBL/GenBank/DDBJ databases">
        <title>Genomic Encyclopedia of Type Strains, Phase IV (KMG-IV): sequencing the most valuable type-strain genomes for metagenomic binning, comparative biology and taxonomic classification.</title>
        <authorList>
            <person name="Goeker M."/>
        </authorList>
    </citation>
    <scope>NUCLEOTIDE SEQUENCE [LARGE SCALE GENOMIC DNA]</scope>
    <source>
        <strain evidence="2 3">DSM 9768</strain>
    </source>
</reference>
<accession>A0ABT9ZY87</accession>